<proteinExistence type="predicted"/>
<comment type="caution">
    <text evidence="2">The sequence shown here is derived from an EMBL/GenBank/DDBJ whole genome shotgun (WGS) entry which is preliminary data.</text>
</comment>
<evidence type="ECO:0000313" key="3">
    <source>
        <dbReference type="Proteomes" id="UP000306196"/>
    </source>
</evidence>
<protein>
    <submittedName>
        <fullName evidence="2">Peptidase</fullName>
    </submittedName>
</protein>
<dbReference type="EMBL" id="VAUV01000002">
    <property type="protein sequence ID" value="TLD72203.1"/>
    <property type="molecule type" value="Genomic_DNA"/>
</dbReference>
<dbReference type="OrthoDB" id="183647at2"/>
<reference evidence="2 3" key="1">
    <citation type="submission" date="2019-05" db="EMBL/GenBank/DDBJ databases">
        <title>Verrucobacter flavum gen. nov., sp. nov. a new member of the family Verrucomicrobiaceae.</title>
        <authorList>
            <person name="Szuroczki S."/>
            <person name="Abbaszade G."/>
            <person name="Szabo A."/>
            <person name="Felfoldi T."/>
            <person name="Schumann P."/>
            <person name="Boka K."/>
            <person name="Keki Z."/>
            <person name="Toumi M."/>
            <person name="Toth E."/>
        </authorList>
    </citation>
    <scope>NUCLEOTIDE SEQUENCE [LARGE SCALE GENOMIC DNA]</scope>
    <source>
        <strain evidence="2 3">MG-N-17</strain>
    </source>
</reference>
<keyword evidence="3" id="KW-1185">Reference proteome</keyword>
<name>A0A5R8KIQ8_9BACT</name>
<gene>
    <name evidence="2" type="ORF">FEM03_02275</name>
</gene>
<sequence length="786" mass="85019">MEPRGIQRGTEAVVTMKGDRLEDFEGLIFYSPGLTVKKVDKVAKNQVDMVIHVAPEVPLGNHMFRLRTKSGISVIRQIFVGPYPNVAEVEPNNDLDTTQLINFNQTIEGVVKTEDVDYFRLQAKKGQRISLEVEGVRLGWTGNNALFDPAISVLNKDRFEIASSDDTILLRQDGYLSVIAPEDGEYFIQIREASYRGSDLAFYRLHVGNFRRPDVVYPSGGKAGSKLNVRFIEGNGESTEQEVQLPAEPTNGFVAFLNENPAPSGNTVRVSAFENYLEVEPNDTMPQANKTAMTAPCAMNGIIEKPGDEDRFMITLKKGTKVEFFAYAQSIGSPLDPVLVVTNVKGAGIGSNDDGGTGRRLDCKLSITAPEDGEYCVIIKDHLSRGGPNYVYRIEAVSAVPELTFSSPHFGVNDSHTRQFITVPRGGYYAILVNAVRNSIAGDMKFAAKNLPPGVTLISDTLPGNFASYPLLFKAEADAPLGGAAVPITLEPTKPEEQKVSGRLAQVFDIVRNGNTVYHTEEVNQLPVAVVEELPFTLEIQKPTVPMVANGVLPLKVVAKRKEGFKAPIRVLMTWKPPGVNSEGEIDIAEGQTEAVFNLDCNANVTPGTYKFTVLGEANGGNGTIYQAAPYCEVVIAPAHLSGTMDLAVVEQGKETTFVCKLEHAVPFEGEAVAELVGIPNGVLAEPARIKKDTNEITFKLKTEPVTPVGKHTTVFCQVQVPAAGGGTTLHRIAVGSTLRVDAPRKAPPPKPAAVADAAKPAPPKPEAPKQLSRLEQLRLEQAGAQ</sequence>
<dbReference type="AlphaFoldDB" id="A0A5R8KIQ8"/>
<feature type="region of interest" description="Disordered" evidence="1">
    <location>
        <begin position="742"/>
        <end position="771"/>
    </location>
</feature>
<dbReference type="Proteomes" id="UP000306196">
    <property type="component" value="Unassembled WGS sequence"/>
</dbReference>
<organism evidence="2 3">
    <name type="scientific">Phragmitibacter flavus</name>
    <dbReference type="NCBI Taxonomy" id="2576071"/>
    <lineage>
        <taxon>Bacteria</taxon>
        <taxon>Pseudomonadati</taxon>
        <taxon>Verrucomicrobiota</taxon>
        <taxon>Verrucomicrobiia</taxon>
        <taxon>Verrucomicrobiales</taxon>
        <taxon>Verrucomicrobiaceae</taxon>
        <taxon>Phragmitibacter</taxon>
    </lineage>
</organism>
<evidence type="ECO:0000256" key="1">
    <source>
        <dbReference type="SAM" id="MobiDB-lite"/>
    </source>
</evidence>
<accession>A0A5R8KIQ8</accession>
<evidence type="ECO:0000313" key="2">
    <source>
        <dbReference type="EMBL" id="TLD72203.1"/>
    </source>
</evidence>
<dbReference type="Gene3D" id="2.60.120.380">
    <property type="match status" value="2"/>
</dbReference>